<dbReference type="EMBL" id="JBHUOM010000002">
    <property type="protein sequence ID" value="MFD2934158.1"/>
    <property type="molecule type" value="Genomic_DNA"/>
</dbReference>
<dbReference type="Proteomes" id="UP001597512">
    <property type="component" value="Unassembled WGS sequence"/>
</dbReference>
<feature type="transmembrane region" description="Helical" evidence="6">
    <location>
        <begin position="444"/>
        <end position="462"/>
    </location>
</feature>
<comment type="caution">
    <text evidence="7">The sequence shown here is derived from an EMBL/GenBank/DDBJ whole genome shotgun (WGS) entry which is preliminary data.</text>
</comment>
<evidence type="ECO:0000256" key="5">
    <source>
        <dbReference type="ARBA" id="ARBA00023136"/>
    </source>
</evidence>
<gene>
    <name evidence="7" type="ORF">ACFS25_10220</name>
</gene>
<keyword evidence="5 6" id="KW-0472">Membrane</keyword>
<dbReference type="InterPro" id="IPR050833">
    <property type="entry name" value="Poly_Biosynth_Transport"/>
</dbReference>
<evidence type="ECO:0000256" key="6">
    <source>
        <dbReference type="SAM" id="Phobius"/>
    </source>
</evidence>
<evidence type="ECO:0008006" key="9">
    <source>
        <dbReference type="Google" id="ProtNLM"/>
    </source>
</evidence>
<dbReference type="PANTHER" id="PTHR30250:SF26">
    <property type="entry name" value="PSMA PROTEIN"/>
    <property type="match status" value="1"/>
</dbReference>
<feature type="transmembrane region" description="Helical" evidence="6">
    <location>
        <begin position="468"/>
        <end position="490"/>
    </location>
</feature>
<feature type="transmembrane region" description="Helical" evidence="6">
    <location>
        <begin position="84"/>
        <end position="111"/>
    </location>
</feature>
<organism evidence="7 8">
    <name type="scientific">Spirosoma flavum</name>
    <dbReference type="NCBI Taxonomy" id="2048557"/>
    <lineage>
        <taxon>Bacteria</taxon>
        <taxon>Pseudomonadati</taxon>
        <taxon>Bacteroidota</taxon>
        <taxon>Cytophagia</taxon>
        <taxon>Cytophagales</taxon>
        <taxon>Cytophagaceae</taxon>
        <taxon>Spirosoma</taxon>
    </lineage>
</organism>
<dbReference type="RefSeq" id="WP_381499554.1">
    <property type="nucleotide sequence ID" value="NZ_JBHUOM010000002.1"/>
</dbReference>
<sequence>MQAANRVIKNTGILYARMAITVFMSLYATRLILNGLGITDFGIFNVVAGAISMLTFLNSAMSAATQRFMSFAEGEGDFSKLKSIFNVSIVLHIIIAILVFLVLEGVGYFLFNGILKIPESRMEVTKIIFQFMIVSTLLTIISVPYDAVISAHENMLLFAILGIIESTLKLAIALYITYTHYDKLIVYGLLTAALTITILTFKRIYCHKKYTECGININLYFNKSIFRDMARFAGWSLLGSSSSLFANYGQGIVINTFFGPEVNAAQGISSQISGQLGAFSTTLLKALNPIINKSEGGGNRNLMLKASMTGSRISFFLLIVFYVPVLIEMPYIFSLWLKNVPEYVIIFCRLLLLRNLIEQLGITLHYSITAVGNIKKYQIFVSIITFFPLVISYILFNLNFSAYALYVVFLIFSVVNFIITLYFANEKCDLSISTYMRDVVFRCFLIFTILITISFIPTLIIHNNLIRLMSVVITSTVCFIILIWTLGFSFEERLNIRKLAITIIKKFDLDKDKTQNILLKND</sequence>
<evidence type="ECO:0000256" key="1">
    <source>
        <dbReference type="ARBA" id="ARBA00004651"/>
    </source>
</evidence>
<feature type="transmembrane region" description="Helical" evidence="6">
    <location>
        <begin position="127"/>
        <end position="148"/>
    </location>
</feature>
<evidence type="ECO:0000256" key="3">
    <source>
        <dbReference type="ARBA" id="ARBA00022692"/>
    </source>
</evidence>
<evidence type="ECO:0000313" key="7">
    <source>
        <dbReference type="EMBL" id="MFD2934158.1"/>
    </source>
</evidence>
<keyword evidence="4 6" id="KW-1133">Transmembrane helix</keyword>
<protein>
    <recommendedName>
        <fullName evidence="9">Oligosaccharide flippase family protein</fullName>
    </recommendedName>
</protein>
<keyword evidence="2" id="KW-1003">Cell membrane</keyword>
<feature type="transmembrane region" description="Helical" evidence="6">
    <location>
        <begin position="402"/>
        <end position="424"/>
    </location>
</feature>
<accession>A0ABW6AI73</accession>
<evidence type="ECO:0000256" key="2">
    <source>
        <dbReference type="ARBA" id="ARBA00022475"/>
    </source>
</evidence>
<reference evidence="8" key="1">
    <citation type="journal article" date="2019" name="Int. J. Syst. Evol. Microbiol.">
        <title>The Global Catalogue of Microorganisms (GCM) 10K type strain sequencing project: providing services to taxonomists for standard genome sequencing and annotation.</title>
        <authorList>
            <consortium name="The Broad Institute Genomics Platform"/>
            <consortium name="The Broad Institute Genome Sequencing Center for Infectious Disease"/>
            <person name="Wu L."/>
            <person name="Ma J."/>
        </authorList>
    </citation>
    <scope>NUCLEOTIDE SEQUENCE [LARGE SCALE GENOMIC DNA]</scope>
    <source>
        <strain evidence="8">KCTC 52490</strain>
    </source>
</reference>
<dbReference type="PANTHER" id="PTHR30250">
    <property type="entry name" value="PST FAMILY PREDICTED COLANIC ACID TRANSPORTER"/>
    <property type="match status" value="1"/>
</dbReference>
<keyword evidence="8" id="KW-1185">Reference proteome</keyword>
<feature type="transmembrane region" description="Helical" evidence="6">
    <location>
        <begin position="155"/>
        <end position="178"/>
    </location>
</feature>
<comment type="subcellular location">
    <subcellularLocation>
        <location evidence="1">Cell membrane</location>
        <topology evidence="1">Multi-pass membrane protein</topology>
    </subcellularLocation>
</comment>
<name>A0ABW6AI73_9BACT</name>
<evidence type="ECO:0000256" key="4">
    <source>
        <dbReference type="ARBA" id="ARBA00022989"/>
    </source>
</evidence>
<evidence type="ECO:0000313" key="8">
    <source>
        <dbReference type="Proteomes" id="UP001597512"/>
    </source>
</evidence>
<feature type="transmembrane region" description="Helical" evidence="6">
    <location>
        <begin position="184"/>
        <end position="201"/>
    </location>
</feature>
<feature type="transmembrane region" description="Helical" evidence="6">
    <location>
        <begin position="12"/>
        <end position="29"/>
    </location>
</feature>
<feature type="transmembrane region" description="Helical" evidence="6">
    <location>
        <begin position="313"/>
        <end position="334"/>
    </location>
</feature>
<proteinExistence type="predicted"/>
<feature type="transmembrane region" description="Helical" evidence="6">
    <location>
        <begin position="41"/>
        <end position="63"/>
    </location>
</feature>
<keyword evidence="3 6" id="KW-0812">Transmembrane</keyword>
<feature type="transmembrane region" description="Helical" evidence="6">
    <location>
        <begin position="377"/>
        <end position="396"/>
    </location>
</feature>